<dbReference type="EMBL" id="CAJHJT010000023">
    <property type="protein sequence ID" value="CAD7001795.1"/>
    <property type="molecule type" value="Genomic_DNA"/>
</dbReference>
<gene>
    <name evidence="3" type="ORF">CCAP1982_LOCUS10286</name>
</gene>
<feature type="region of interest" description="Disordered" evidence="1">
    <location>
        <begin position="43"/>
        <end position="63"/>
    </location>
</feature>
<dbReference type="InterPro" id="IPR057670">
    <property type="entry name" value="SH3_retrovirus"/>
</dbReference>
<dbReference type="AlphaFoldDB" id="A0A811UUY9"/>
<protein>
    <submittedName>
        <fullName evidence="3">(Mediterranean fruit fly) hypothetical protein</fullName>
    </submittedName>
</protein>
<evidence type="ECO:0000313" key="3">
    <source>
        <dbReference type="EMBL" id="CAD7001795.1"/>
    </source>
</evidence>
<dbReference type="Proteomes" id="UP000606786">
    <property type="component" value="Unassembled WGS sequence"/>
</dbReference>
<accession>A0A811UUY9</accession>
<evidence type="ECO:0000256" key="1">
    <source>
        <dbReference type="SAM" id="MobiDB-lite"/>
    </source>
</evidence>
<name>A0A811UUY9_CERCA</name>
<feature type="domain" description="Retroviral polymerase SH3-like" evidence="2">
    <location>
        <begin position="2"/>
        <end position="34"/>
    </location>
</feature>
<keyword evidence="4" id="KW-1185">Reference proteome</keyword>
<sequence length="129" mass="14883">MFLVGYEPSSKNFCLYNQNTAKVVTYRDVVFNDSVRKVIPFHNEDEGETNNVSDEQEKGESDFSPYLQHISSTPKITMKIEESTIICQLHLLVLYLLIQILIQENKKGMVCEETFYPLNVLDTNIWAVS</sequence>
<proteinExistence type="predicted"/>
<evidence type="ECO:0000259" key="2">
    <source>
        <dbReference type="Pfam" id="PF25597"/>
    </source>
</evidence>
<comment type="caution">
    <text evidence="3">The sequence shown here is derived from an EMBL/GenBank/DDBJ whole genome shotgun (WGS) entry which is preliminary data.</text>
</comment>
<reference evidence="3" key="1">
    <citation type="submission" date="2020-11" db="EMBL/GenBank/DDBJ databases">
        <authorList>
            <person name="Whitehead M."/>
        </authorList>
    </citation>
    <scope>NUCLEOTIDE SEQUENCE</scope>
    <source>
        <strain evidence="3">EGII</strain>
    </source>
</reference>
<evidence type="ECO:0000313" key="4">
    <source>
        <dbReference type="Proteomes" id="UP000606786"/>
    </source>
</evidence>
<organism evidence="3 4">
    <name type="scientific">Ceratitis capitata</name>
    <name type="common">Mediterranean fruit fly</name>
    <name type="synonym">Tephritis capitata</name>
    <dbReference type="NCBI Taxonomy" id="7213"/>
    <lineage>
        <taxon>Eukaryota</taxon>
        <taxon>Metazoa</taxon>
        <taxon>Ecdysozoa</taxon>
        <taxon>Arthropoda</taxon>
        <taxon>Hexapoda</taxon>
        <taxon>Insecta</taxon>
        <taxon>Pterygota</taxon>
        <taxon>Neoptera</taxon>
        <taxon>Endopterygota</taxon>
        <taxon>Diptera</taxon>
        <taxon>Brachycera</taxon>
        <taxon>Muscomorpha</taxon>
        <taxon>Tephritoidea</taxon>
        <taxon>Tephritidae</taxon>
        <taxon>Ceratitis</taxon>
        <taxon>Ceratitis</taxon>
    </lineage>
</organism>
<dbReference type="Pfam" id="PF25597">
    <property type="entry name" value="SH3_retrovirus"/>
    <property type="match status" value="1"/>
</dbReference>